<dbReference type="GO" id="GO:0005829">
    <property type="term" value="C:cytosol"/>
    <property type="evidence" value="ECO:0007669"/>
    <property type="project" value="TreeGrafter"/>
</dbReference>
<keyword evidence="3" id="KW-1185">Reference proteome</keyword>
<dbReference type="Gene3D" id="3.40.50.360">
    <property type="match status" value="1"/>
</dbReference>
<dbReference type="GO" id="GO:0016491">
    <property type="term" value="F:oxidoreductase activity"/>
    <property type="evidence" value="ECO:0007669"/>
    <property type="project" value="InterPro"/>
</dbReference>
<dbReference type="Pfam" id="PF03358">
    <property type="entry name" value="FMN_red"/>
    <property type="match status" value="1"/>
</dbReference>
<dbReference type="InterPro" id="IPR029039">
    <property type="entry name" value="Flavoprotein-like_sf"/>
</dbReference>
<dbReference type="SUPFAM" id="SSF52218">
    <property type="entry name" value="Flavoproteins"/>
    <property type="match status" value="1"/>
</dbReference>
<dbReference type="PANTHER" id="PTHR30543:SF21">
    <property type="entry name" value="NAD(P)H-DEPENDENT FMN REDUCTASE LOT6"/>
    <property type="match status" value="1"/>
</dbReference>
<protein>
    <submittedName>
        <fullName evidence="2">NADPH-dependent oxidoreductase</fullName>
    </submittedName>
</protein>
<gene>
    <name evidence="2" type="ORF">EH165_02345</name>
</gene>
<accession>A0A3G8ZTP7</accession>
<dbReference type="InterPro" id="IPR005025">
    <property type="entry name" value="FMN_Rdtase-like_dom"/>
</dbReference>
<organism evidence="2 3">
    <name type="scientific">Nakamurella antarctica</name>
    <dbReference type="NCBI Taxonomy" id="1902245"/>
    <lineage>
        <taxon>Bacteria</taxon>
        <taxon>Bacillati</taxon>
        <taxon>Actinomycetota</taxon>
        <taxon>Actinomycetes</taxon>
        <taxon>Nakamurellales</taxon>
        <taxon>Nakamurellaceae</taxon>
        <taxon>Nakamurella</taxon>
    </lineage>
</organism>
<dbReference type="Proteomes" id="UP000268084">
    <property type="component" value="Chromosome"/>
</dbReference>
<reference evidence="2 3" key="2">
    <citation type="submission" date="2018-12" db="EMBL/GenBank/DDBJ databases">
        <title>Nakamurella antarcticus sp. nov., isolated from Antarctica South Shetland Islands soil.</title>
        <authorList>
            <person name="Peng F."/>
        </authorList>
    </citation>
    <scope>NUCLEOTIDE SEQUENCE [LARGE SCALE GENOMIC DNA]</scope>
    <source>
        <strain evidence="2 3">S14-144</strain>
    </source>
</reference>
<evidence type="ECO:0000313" key="2">
    <source>
        <dbReference type="EMBL" id="AZI57171.1"/>
    </source>
</evidence>
<evidence type="ECO:0000313" key="3">
    <source>
        <dbReference type="Proteomes" id="UP000268084"/>
    </source>
</evidence>
<dbReference type="OrthoDB" id="9812295at2"/>
<sequence length="199" mass="21982">MLKIALIVSSTRAARFADTPVAWLSDIVAQRDDIDLEIVDLRDYPMPFFDEVASSNFVTSTNEMAQNWQRKIAEFDGYIFLTPEYNHGPTAVLKNALDYSYKEWNRKPAAFVGYGSVGAARSIEALRLVAVAFQMVPINAAVLIQGADFFKVWKHGGQLSELTHLEAGVDAMLADLLWWGNALKTARIADDLVVAGAAQ</sequence>
<feature type="domain" description="NADPH-dependent FMN reductase-like" evidence="1">
    <location>
        <begin position="3"/>
        <end position="145"/>
    </location>
</feature>
<reference evidence="2 3" key="1">
    <citation type="submission" date="2018-11" db="EMBL/GenBank/DDBJ databases">
        <authorList>
            <person name="Da X."/>
        </authorList>
    </citation>
    <scope>NUCLEOTIDE SEQUENCE [LARGE SCALE GENOMIC DNA]</scope>
    <source>
        <strain evidence="2 3">S14-144</strain>
    </source>
</reference>
<dbReference type="InterPro" id="IPR050712">
    <property type="entry name" value="NAD(P)H-dep_reductase"/>
</dbReference>
<name>A0A3G8ZTP7_9ACTN</name>
<dbReference type="PANTHER" id="PTHR30543">
    <property type="entry name" value="CHROMATE REDUCTASE"/>
    <property type="match status" value="1"/>
</dbReference>
<dbReference type="GO" id="GO:0010181">
    <property type="term" value="F:FMN binding"/>
    <property type="evidence" value="ECO:0007669"/>
    <property type="project" value="TreeGrafter"/>
</dbReference>
<dbReference type="RefSeq" id="WP_124797856.1">
    <property type="nucleotide sequence ID" value="NZ_CP034170.1"/>
</dbReference>
<proteinExistence type="predicted"/>
<evidence type="ECO:0000259" key="1">
    <source>
        <dbReference type="Pfam" id="PF03358"/>
    </source>
</evidence>
<dbReference type="EMBL" id="CP034170">
    <property type="protein sequence ID" value="AZI57171.1"/>
    <property type="molecule type" value="Genomic_DNA"/>
</dbReference>
<dbReference type="AlphaFoldDB" id="A0A3G8ZTP7"/>
<dbReference type="KEGG" id="nak:EH165_02345"/>